<evidence type="ECO:0000256" key="6">
    <source>
        <dbReference type="SAM" id="MobiDB-lite"/>
    </source>
</evidence>
<dbReference type="SMART" id="SM00320">
    <property type="entry name" value="WD40"/>
    <property type="match status" value="3"/>
</dbReference>
<dbReference type="Proteomes" id="UP000007879">
    <property type="component" value="Unassembled WGS sequence"/>
</dbReference>
<dbReference type="InParanoid" id="A0A1X7V7G0"/>
<dbReference type="GO" id="GO:0030864">
    <property type="term" value="C:cortical actin cytoskeleton"/>
    <property type="evidence" value="ECO:0007669"/>
    <property type="project" value="TreeGrafter"/>
</dbReference>
<dbReference type="InterPro" id="IPR013577">
    <property type="entry name" value="LLGL2"/>
</dbReference>
<dbReference type="GO" id="GO:0045159">
    <property type="term" value="F:myosin II binding"/>
    <property type="evidence" value="ECO:0007669"/>
    <property type="project" value="TreeGrafter"/>
</dbReference>
<evidence type="ECO:0000256" key="2">
    <source>
        <dbReference type="ARBA" id="ARBA00022483"/>
    </source>
</evidence>
<dbReference type="GO" id="GO:0005886">
    <property type="term" value="C:plasma membrane"/>
    <property type="evidence" value="ECO:0007669"/>
    <property type="project" value="TreeGrafter"/>
</dbReference>
<dbReference type="EnsemblMetazoa" id="Aqu2.1.35936_001">
    <property type="protein sequence ID" value="Aqu2.1.35936_001"/>
    <property type="gene ID" value="Aqu2.1.35936"/>
</dbReference>
<dbReference type="GO" id="GO:0032878">
    <property type="term" value="P:regulation of establishment or maintenance of cell polarity"/>
    <property type="evidence" value="ECO:0007669"/>
    <property type="project" value="TreeGrafter"/>
</dbReference>
<feature type="domain" description="Lethal giant larvae homologue 2" evidence="7">
    <location>
        <begin position="289"/>
        <end position="377"/>
    </location>
</feature>
<feature type="compositionally biased region" description="Pro residues" evidence="6">
    <location>
        <begin position="1046"/>
        <end position="1056"/>
    </location>
</feature>
<organism evidence="8">
    <name type="scientific">Amphimedon queenslandica</name>
    <name type="common">Sponge</name>
    <dbReference type="NCBI Taxonomy" id="400682"/>
    <lineage>
        <taxon>Eukaryota</taxon>
        <taxon>Metazoa</taxon>
        <taxon>Porifera</taxon>
        <taxon>Demospongiae</taxon>
        <taxon>Heteroscleromorpha</taxon>
        <taxon>Haplosclerida</taxon>
        <taxon>Niphatidae</taxon>
        <taxon>Amphimedon</taxon>
    </lineage>
</organism>
<dbReference type="PANTHER" id="PTHR10241:SF29">
    <property type="entry name" value="LETHAL(2) GIANT LARVAE PROTEIN"/>
    <property type="match status" value="1"/>
</dbReference>
<dbReference type="PROSITE" id="PS00678">
    <property type="entry name" value="WD_REPEATS_1"/>
    <property type="match status" value="1"/>
</dbReference>
<feature type="compositionally biased region" description="Low complexity" evidence="6">
    <location>
        <begin position="1057"/>
        <end position="1066"/>
    </location>
</feature>
<evidence type="ECO:0000256" key="4">
    <source>
        <dbReference type="ARBA" id="ARBA00022737"/>
    </source>
</evidence>
<accession>A0A1X7V7G0</accession>
<feature type="region of interest" description="Disordered" evidence="6">
    <location>
        <begin position="1039"/>
        <end position="1108"/>
    </location>
</feature>
<dbReference type="eggNOG" id="KOG1983">
    <property type="taxonomic scope" value="Eukaryota"/>
</dbReference>
<feature type="region of interest" description="Disordered" evidence="6">
    <location>
        <begin position="956"/>
        <end position="1026"/>
    </location>
</feature>
<feature type="repeat" description="WD" evidence="5">
    <location>
        <begin position="234"/>
        <end position="259"/>
    </location>
</feature>
<dbReference type="InterPro" id="IPR019775">
    <property type="entry name" value="WD40_repeat_CS"/>
</dbReference>
<dbReference type="GO" id="GO:0006887">
    <property type="term" value="P:exocytosis"/>
    <property type="evidence" value="ECO:0007669"/>
    <property type="project" value="UniProtKB-KW"/>
</dbReference>
<dbReference type="OrthoDB" id="19944at2759"/>
<keyword evidence="2" id="KW-0268">Exocytosis</keyword>
<dbReference type="Pfam" id="PF00400">
    <property type="entry name" value="WD40"/>
    <property type="match status" value="2"/>
</dbReference>
<feature type="repeat" description="WD" evidence="5">
    <location>
        <begin position="439"/>
        <end position="462"/>
    </location>
</feature>
<dbReference type="GO" id="GO:0006893">
    <property type="term" value="P:Golgi to plasma membrane transport"/>
    <property type="evidence" value="ECO:0007669"/>
    <property type="project" value="TreeGrafter"/>
</dbReference>
<dbReference type="InterPro" id="IPR000664">
    <property type="entry name" value="Lethal2_giant"/>
</dbReference>
<dbReference type="Gene3D" id="2.130.10.10">
    <property type="entry name" value="YVTN repeat-like/Quinoprotein amine dehydrogenase"/>
    <property type="match status" value="2"/>
</dbReference>
<evidence type="ECO:0000313" key="8">
    <source>
        <dbReference type="EnsemblMetazoa" id="Aqu2.1.35936_001"/>
    </source>
</evidence>
<dbReference type="InterPro" id="IPR036322">
    <property type="entry name" value="WD40_repeat_dom_sf"/>
</dbReference>
<evidence type="ECO:0000256" key="3">
    <source>
        <dbReference type="ARBA" id="ARBA00022574"/>
    </source>
</evidence>
<dbReference type="InterPro" id="IPR001680">
    <property type="entry name" value="WD40_rpt"/>
</dbReference>
<gene>
    <name evidence="8" type="primary">105312218</name>
</gene>
<keyword evidence="3 5" id="KW-0853">WD repeat</keyword>
<dbReference type="AlphaFoldDB" id="A0A1X7V7G0"/>
<feature type="compositionally biased region" description="Pro residues" evidence="6">
    <location>
        <begin position="1005"/>
        <end position="1020"/>
    </location>
</feature>
<dbReference type="Pfam" id="PF08366">
    <property type="entry name" value="LLGL"/>
    <property type="match status" value="1"/>
</dbReference>
<dbReference type="KEGG" id="aqu:105312218"/>
<evidence type="ECO:0000256" key="1">
    <source>
        <dbReference type="ARBA" id="ARBA00008070"/>
    </source>
</evidence>
<dbReference type="GO" id="GO:0005096">
    <property type="term" value="F:GTPase activator activity"/>
    <property type="evidence" value="ECO:0007669"/>
    <property type="project" value="TreeGrafter"/>
</dbReference>
<dbReference type="PANTHER" id="PTHR10241">
    <property type="entry name" value="LETHAL 2 GIANT LARVAE PROTEIN"/>
    <property type="match status" value="1"/>
</dbReference>
<evidence type="ECO:0000256" key="5">
    <source>
        <dbReference type="PROSITE-ProRule" id="PRU00221"/>
    </source>
</evidence>
<keyword evidence="9" id="KW-1185">Reference proteome</keyword>
<dbReference type="STRING" id="400682.A0A1X7V7G0"/>
<reference evidence="8" key="2">
    <citation type="submission" date="2017-05" db="UniProtKB">
        <authorList>
            <consortium name="EnsemblMetazoa"/>
        </authorList>
    </citation>
    <scope>IDENTIFICATION</scope>
</reference>
<protein>
    <recommendedName>
        <fullName evidence="7">Lethal giant larvae homologue 2 domain-containing protein</fullName>
    </recommendedName>
</protein>
<reference evidence="9" key="1">
    <citation type="journal article" date="2010" name="Nature">
        <title>The Amphimedon queenslandica genome and the evolution of animal complexity.</title>
        <authorList>
            <person name="Srivastava M."/>
            <person name="Simakov O."/>
            <person name="Chapman J."/>
            <person name="Fahey B."/>
            <person name="Gauthier M.E."/>
            <person name="Mitros T."/>
            <person name="Richards G.S."/>
            <person name="Conaco C."/>
            <person name="Dacre M."/>
            <person name="Hellsten U."/>
            <person name="Larroux C."/>
            <person name="Putnam N.H."/>
            <person name="Stanke M."/>
            <person name="Adamska M."/>
            <person name="Darling A."/>
            <person name="Degnan S.M."/>
            <person name="Oakley T.H."/>
            <person name="Plachetzki D.C."/>
            <person name="Zhai Y."/>
            <person name="Adamski M."/>
            <person name="Calcino A."/>
            <person name="Cummins S.F."/>
            <person name="Goodstein D.M."/>
            <person name="Harris C."/>
            <person name="Jackson D.J."/>
            <person name="Leys S.P."/>
            <person name="Shu S."/>
            <person name="Woodcroft B.J."/>
            <person name="Vervoort M."/>
            <person name="Kosik K.S."/>
            <person name="Manning G."/>
            <person name="Degnan B.M."/>
            <person name="Rokhsar D.S."/>
        </authorList>
    </citation>
    <scope>NUCLEOTIDE SEQUENCE [LARGE SCALE GENOMIC DNA]</scope>
</reference>
<feature type="compositionally biased region" description="Low complexity" evidence="6">
    <location>
        <begin position="991"/>
        <end position="1004"/>
    </location>
</feature>
<dbReference type="GO" id="GO:0051294">
    <property type="term" value="P:establishment of spindle orientation"/>
    <property type="evidence" value="ECO:0007669"/>
    <property type="project" value="TreeGrafter"/>
</dbReference>
<feature type="region of interest" description="Disordered" evidence="6">
    <location>
        <begin position="707"/>
        <end position="730"/>
    </location>
</feature>
<comment type="similarity">
    <text evidence="1">Belongs to the WD repeat L(2)GL family.</text>
</comment>
<dbReference type="SUPFAM" id="SSF50978">
    <property type="entry name" value="WD40 repeat-like"/>
    <property type="match status" value="2"/>
</dbReference>
<dbReference type="GO" id="GO:0019905">
    <property type="term" value="F:syntaxin binding"/>
    <property type="evidence" value="ECO:0007669"/>
    <property type="project" value="TreeGrafter"/>
</dbReference>
<sequence>MWKFWKKRTVAGSSVQGSLSDLREHFELETHGTHGFPLGPSTLAYDTSRHLMYIGTFNGEMNMYGSPGVKLASVHLDNFKVLQILPFLSEPALITVCSNNILNKWQILEEDEGKAQLVLKRTYKFHGGLAKTITTCCLPPYGECLFVGTLGGITYPMDTEFDGMSPEVLSWSRARTYLGYKGKDVPGEVKALKINTAYPKQLLIGYEHSYFELWDAMTWKPITLFGPLKEGGDLTDVYWHSNGSQFMSGHTDGHVYIWNSLSPDSPPILKSIYEETKLHPLKSLIWPDDDFIIFSGGSPYDTVDGDSVTIYENREAITLQLTSPVKGMQIIESCLTDKDSGIVGISSDVGTTSTVRKILILLLEQEILFIDLSTPQLPLLQPPYLYSLHNSPVKEVAVYGNINKEVWSIINCTGKVQQESVYRAPTKVWPIDGGVLEGSFHDSKDILLSGHEDGSVKFWDIRQLSMKLLYEVKCMQYFNTPETEFGRSDSLTDDLSQYRQIGFWDPRSDDDQLIVSALKLVDDHLLIGFQGGHTLLLTTNNQTADRTIILLRVSIMRDDPRQRPRGWQAPLEVRTDPIACLPGFQPTHCIHLFPTVAVSALAIAKEQGLVAIGCAYGFAVVDYIKNETIYVHCTFDQTIENLTSMSRMQSIRRSFRHSMQRVNIRRSMRGLQSVNRSIRRSSDSPLVRSGSARPALFNRVSSVRRSRGANAASSAKENVPPQSAVPQAVATPQVKRDSIRTIDFTAPTHLGGSSLVHGLLVGTNQGAVLGFTVDMPSSKQRGQRSPVVMPVDKEYNQRKNHSVLFVGVVDGLNYLLDANDEGSYKQKGTHYMIICTEDMLRVTSIPNTKKKYRVRFKQSEQDELQAISAHYLRVSGRSVILVMDNEGNVSIYGLPDLTLIHKENCVDASDAVGQRHFLCSSLGIVLHQKSPSEFVRASITDMARLDIKFTLPVKGSTPQMPVRFSRPLSDGPHLVELSETSGITKRPKSPKSPSKSSSVAVASPPAAPAVSSPPPPPPPNSANSSISNTMIATAMGSITNTKPQNASPPPPPPPSSSTPNPVSTASLLTDSQDVFDDLGPVDSKTSVESGASARSRKSVSADSRKSVELPDHYFIAHNPELRERFEERAL</sequence>
<dbReference type="GO" id="GO:0008593">
    <property type="term" value="P:regulation of Notch signaling pathway"/>
    <property type="evidence" value="ECO:0007669"/>
    <property type="project" value="TreeGrafter"/>
</dbReference>
<proteinExistence type="inferred from homology"/>
<dbReference type="GO" id="GO:0030866">
    <property type="term" value="P:cortical actin cytoskeleton organization"/>
    <property type="evidence" value="ECO:0007669"/>
    <property type="project" value="TreeGrafter"/>
</dbReference>
<evidence type="ECO:0000313" key="9">
    <source>
        <dbReference type="Proteomes" id="UP000007879"/>
    </source>
</evidence>
<dbReference type="PROSITE" id="PS50082">
    <property type="entry name" value="WD_REPEATS_2"/>
    <property type="match status" value="2"/>
</dbReference>
<dbReference type="InterPro" id="IPR015943">
    <property type="entry name" value="WD40/YVTN_repeat-like_dom_sf"/>
</dbReference>
<dbReference type="EnsemblMetazoa" id="XM_019994779.1">
    <property type="protein sequence ID" value="XP_019850338.1"/>
    <property type="gene ID" value="LOC105312218"/>
</dbReference>
<dbReference type="PRINTS" id="PR00962">
    <property type="entry name" value="LETHAL2GIANT"/>
</dbReference>
<evidence type="ECO:0000259" key="7">
    <source>
        <dbReference type="Pfam" id="PF08366"/>
    </source>
</evidence>
<keyword evidence="4" id="KW-0677">Repeat</keyword>
<name>A0A1X7V7G0_AMPQE</name>